<dbReference type="EMBL" id="JPGY02000001">
    <property type="protein sequence ID" value="KRU11580.1"/>
    <property type="molecule type" value="Genomic_DNA"/>
</dbReference>
<protein>
    <submittedName>
        <fullName evidence="1">Uncharacterized protein</fullName>
    </submittedName>
</protein>
<reference evidence="1 4" key="1">
    <citation type="journal article" date="2015" name="Genome Announc.">
        <title>Complete Genome Sequence of the Nitrogen-Fixing and Solvent-Producing Clostridium pasteurianum DSM 525.</title>
        <authorList>
            <person name="Poehlein A."/>
            <person name="Grosse-Honebrink A."/>
            <person name="Zhang Y."/>
            <person name="Minton N.P."/>
            <person name="Daniel R."/>
        </authorList>
    </citation>
    <scope>NUCLEOTIDE SEQUENCE [LARGE SCALE GENOMIC DNA]</scope>
    <source>
        <strain evidence="1">DSM 525</strain>
        <strain evidence="4">DSM 525 / ATCC 6013</strain>
    </source>
</reference>
<sequence>MNRNKYFKEVDELIKKNEDLIKEDFELLYLSVSGVKMDVNISYLADKIIRSLNNNVDLNVLNFWEFLQTEIGRAIVKAKFKLDNDIYFVDDVKEITGFSREFILEEIKSKNIKYEKRNSEIFFTGDNIREYLSIKNIDKFDKEIEERYEEQRKKLINGIFKR</sequence>
<gene>
    <name evidence="1" type="ORF">CLPA_c23520</name>
    <name evidence="2" type="ORF">CP6013_00827</name>
</gene>
<evidence type="ECO:0000313" key="4">
    <source>
        <dbReference type="Proteomes" id="UP000030905"/>
    </source>
</evidence>
<proteinExistence type="predicted"/>
<dbReference type="KEGG" id="cpat:CLPA_c23520"/>
<reference evidence="2 3" key="3">
    <citation type="journal article" name="Genome Announc.">
        <title>Improved Draft Genome Sequence of Clostridium pasteurianum Strain ATCC 6013 (DSM 525) Using a Hybrid Next-Generation Sequencing Approach.</title>
        <authorList>
            <person name="Pyne M.E."/>
            <person name="Utturkar S."/>
            <person name="Brown S.D."/>
            <person name="Moo-Young M."/>
            <person name="Chung D.A."/>
            <person name="Chou C.P."/>
        </authorList>
    </citation>
    <scope>NUCLEOTIDE SEQUENCE [LARGE SCALE GENOMIC DNA]</scope>
    <source>
        <strain evidence="2 3">ATCC 6013</strain>
    </source>
</reference>
<dbReference type="EMBL" id="CP009268">
    <property type="protein sequence ID" value="AJA52410.1"/>
    <property type="molecule type" value="Genomic_DNA"/>
</dbReference>
<dbReference type="AlphaFoldDB" id="A0A0H3J5E8"/>
<dbReference type="KEGG" id="cpae:CPAST_c23520"/>
<evidence type="ECO:0000313" key="2">
    <source>
        <dbReference type="EMBL" id="KRU11580.1"/>
    </source>
</evidence>
<evidence type="ECO:0000313" key="1">
    <source>
        <dbReference type="EMBL" id="AJA52410.1"/>
    </source>
</evidence>
<keyword evidence="4" id="KW-1185">Reference proteome</keyword>
<dbReference type="GeneID" id="93074496"/>
<organism evidence="1 4">
    <name type="scientific">Clostridium pasteurianum DSM 525 = ATCC 6013</name>
    <dbReference type="NCBI Taxonomy" id="1262449"/>
    <lineage>
        <taxon>Bacteria</taxon>
        <taxon>Bacillati</taxon>
        <taxon>Bacillota</taxon>
        <taxon>Clostridia</taxon>
        <taxon>Eubacteriales</taxon>
        <taxon>Clostridiaceae</taxon>
        <taxon>Clostridium</taxon>
    </lineage>
</organism>
<accession>A0A0H3J5E8</accession>
<dbReference type="RefSeq" id="WP_003441393.1">
    <property type="nucleotide sequence ID" value="NZ_ANZB01000002.1"/>
</dbReference>
<dbReference type="Proteomes" id="UP000028042">
    <property type="component" value="Unassembled WGS sequence"/>
</dbReference>
<dbReference type="PATRIC" id="fig|1262449.3.peg.638"/>
<reference evidence="2" key="2">
    <citation type="submission" date="2015-10" db="EMBL/GenBank/DDBJ databases">
        <title>Improved Draft Genome Sequence of Clostridium pasteurianum Strain ATCC 6013 (DSM 525) Using a Hybrid Next-Generation Sequencing Approach.</title>
        <authorList>
            <person name="Pyne M.E."/>
            <person name="Utturkar S.M."/>
            <person name="Brown S.D."/>
            <person name="Moo-Young M."/>
            <person name="Chung D.A."/>
            <person name="Chou P.C."/>
        </authorList>
    </citation>
    <scope>NUCLEOTIDE SEQUENCE</scope>
    <source>
        <strain evidence="2">ATCC 6013</strain>
    </source>
</reference>
<dbReference type="Proteomes" id="UP000030905">
    <property type="component" value="Chromosome"/>
</dbReference>
<evidence type="ECO:0000313" key="3">
    <source>
        <dbReference type="Proteomes" id="UP000028042"/>
    </source>
</evidence>
<name>A0A0H3J5E8_CLOPA</name>